<gene>
    <name evidence="4" type="ORF">TRIUR3_26435</name>
</gene>
<feature type="compositionally biased region" description="Basic and acidic residues" evidence="1">
    <location>
        <begin position="577"/>
        <end position="591"/>
    </location>
</feature>
<dbReference type="AlphaFoldDB" id="M8B4G0"/>
<dbReference type="InterPro" id="IPR058921">
    <property type="entry name" value="PAP/OAS1-rel"/>
</dbReference>
<dbReference type="OMA" id="LLIGIWH"/>
<feature type="compositionally biased region" description="Low complexity" evidence="1">
    <location>
        <begin position="695"/>
        <end position="716"/>
    </location>
</feature>
<keyword evidence="2" id="KW-0472">Membrane</keyword>
<feature type="compositionally biased region" description="Polar residues" evidence="1">
    <location>
        <begin position="361"/>
        <end position="389"/>
    </location>
</feature>
<feature type="region of interest" description="Disordered" evidence="1">
    <location>
        <begin position="642"/>
        <end position="668"/>
    </location>
</feature>
<reference evidence="4" key="1">
    <citation type="journal article" date="2013" name="Nature">
        <title>Draft genome of the wheat A-genome progenitor Triticum urartu.</title>
        <authorList>
            <person name="Ling H.Q."/>
            <person name="Zhao S."/>
            <person name="Liu D."/>
            <person name="Wang J."/>
            <person name="Sun H."/>
            <person name="Zhang C."/>
            <person name="Fan H."/>
            <person name="Li D."/>
            <person name="Dong L."/>
            <person name="Tao Y."/>
            <person name="Gao C."/>
            <person name="Wu H."/>
            <person name="Li Y."/>
            <person name="Cui Y."/>
            <person name="Guo X."/>
            <person name="Zheng S."/>
            <person name="Wang B."/>
            <person name="Yu K."/>
            <person name="Liang Q."/>
            <person name="Yang W."/>
            <person name="Lou X."/>
            <person name="Chen J."/>
            <person name="Feng M."/>
            <person name="Jian J."/>
            <person name="Zhang X."/>
            <person name="Luo G."/>
            <person name="Jiang Y."/>
            <person name="Liu J."/>
            <person name="Wang Z."/>
            <person name="Sha Y."/>
            <person name="Zhang B."/>
            <person name="Wu H."/>
            <person name="Tang D."/>
            <person name="Shen Q."/>
            <person name="Xue P."/>
            <person name="Zou S."/>
            <person name="Wang X."/>
            <person name="Liu X."/>
            <person name="Wang F."/>
            <person name="Yang Y."/>
            <person name="An X."/>
            <person name="Dong Z."/>
            <person name="Zhang K."/>
            <person name="Zhang X."/>
            <person name="Luo M.C."/>
            <person name="Dvorak J."/>
            <person name="Tong Y."/>
            <person name="Wang J."/>
            <person name="Yang H."/>
            <person name="Li Z."/>
            <person name="Wang D."/>
            <person name="Zhang A."/>
            <person name="Wang J."/>
        </authorList>
    </citation>
    <scope>NUCLEOTIDE SEQUENCE</scope>
</reference>
<feature type="region of interest" description="Disordered" evidence="1">
    <location>
        <begin position="685"/>
        <end position="716"/>
    </location>
</feature>
<evidence type="ECO:0000259" key="3">
    <source>
        <dbReference type="Pfam" id="PF26180"/>
    </source>
</evidence>
<dbReference type="InterPro" id="IPR006912">
    <property type="entry name" value="Harbinger_derived_prot"/>
</dbReference>
<sequence length="1165" mass="130508">MQVFPFGSVPLKTYLPDGDIDLTAFGSTSSDENLANEVRAVLESEELRKDAEFEVKDVQYIHAEVKLVKCLVQNIVVDISFNQIGGLCTLCFLEQVDERFGKKHLFKKSIMLIKAWCYYESRILGAHHGLISTYALEILVLYIFHLFHKSLDGPLAVLYRFLDYYSKFDWDNKGISLYGPVPLSSLPELVSEAPDTHDVDFLKREEFLKECAQRFTVPPRNFERNTRLFSRKFLNIVDPLKQNNNLGRSVSKGNFYRIRSAFDLGARKLGKILQVPINSAVPEVNQFFRNTLKRNHTMVRPDVQDIALDFNIERDNKGLDRNSFGDLSDQFNSISISDVNNHGSLKEKEQNPMVEHEEMKSVSNPVTSSISTRNNSDFCETAPSTSETLSPGKALYAPHLLYEPGNGKVGANHDINLAHHGMTSKGYPGTKYRNENSHPVDNCLPPAKNSDSNGAHIKEAGGDGGAINDILSDLAGDHGTNLYNLSYAQGCQQDYPVNHDYPVNQVYYQMPAPPPAQYQNNRSPNGHSRKNGYGYAGTSGISPGSYPSGYFVVRPFYQPDDTMRARGTGTYFPDPTLCKDRPPAGRGERGRHSFHPNHYHRAHRYPRMDMPSDMVLSEEWRQVPVPPLQIYIPGASDHGIPSPLNIPLSSPSPRAPRDGIHRNGFIHPQDNKLEFGTLGALPLEVKGTSQDHPSKSSSAANSQSSAPVSPVSSALNPGKGSNRMRLLIGIWHSCISLVLFVAAFTFNLYAFSIESFTIGNRILDEAGEKIMMQKKNHDAGSREWSLRGWALIAASCSWRSSPWLSQQEDGGSVRFRPPFPATEVQFSGGYTPTGRKVFGDLPASALDSDDEEDLTALLEEKDEADVQEEEHLMVLAALAQLPARNEKPRRGGSAPGRVKAKNRPCLEGYCMLYSDYFADAPLHGEKTFRRRYRISRKLFLRIMNSIREFNNYFKCKMDCTGALGFTSIQKCTTAMRMLAYGASGNSLDDYGRMAESTSIECFYKFCRTVGMYKGAKGGCNVVLEAVATQDLWIWHSFFGMPGTHNDINVLQCSPVFAKLVEGHSPPVIFEINGRHYNKGYYLADGIYPRWSTFVKTISNPVPGGKNAWFAKIQEICRKDVERAFGVLQSRFAVVRYPAQTWSKDQMWEIMTCCVILHNTIIESEQ</sequence>
<dbReference type="SUPFAM" id="SSF81631">
    <property type="entry name" value="PAP/OAS1 substrate-binding domain"/>
    <property type="match status" value="1"/>
</dbReference>
<dbReference type="SUPFAM" id="SSF81301">
    <property type="entry name" value="Nucleotidyltransferase"/>
    <property type="match status" value="1"/>
</dbReference>
<evidence type="ECO:0000256" key="2">
    <source>
        <dbReference type="SAM" id="Phobius"/>
    </source>
</evidence>
<keyword evidence="2" id="KW-1133">Transmembrane helix</keyword>
<dbReference type="STRING" id="4572.M8B4G0"/>
<dbReference type="Gene3D" id="1.10.1410.10">
    <property type="match status" value="1"/>
</dbReference>
<dbReference type="eggNOG" id="KOG1906">
    <property type="taxonomic scope" value="Eukaryota"/>
</dbReference>
<feature type="region of interest" description="Disordered" evidence="1">
    <location>
        <begin position="509"/>
        <end position="536"/>
    </location>
</feature>
<feature type="region of interest" description="Disordered" evidence="1">
    <location>
        <begin position="358"/>
        <end position="390"/>
    </location>
</feature>
<dbReference type="EMBL" id="KD005438">
    <property type="protein sequence ID" value="EMS68504.1"/>
    <property type="molecule type" value="Genomic_DNA"/>
</dbReference>
<name>M8B4G0_TRIUA</name>
<feature type="transmembrane region" description="Helical" evidence="2">
    <location>
        <begin position="726"/>
        <end position="751"/>
    </location>
</feature>
<accession>M8B4G0</accession>
<dbReference type="Pfam" id="PF04827">
    <property type="entry name" value="Plant_tran"/>
    <property type="match status" value="1"/>
</dbReference>
<feature type="domain" description="PAP/OAS1 substrate-binding-related" evidence="3">
    <location>
        <begin position="101"/>
        <end position="292"/>
    </location>
</feature>
<evidence type="ECO:0000313" key="4">
    <source>
        <dbReference type="EMBL" id="EMS68504.1"/>
    </source>
</evidence>
<dbReference type="Pfam" id="PF26180">
    <property type="entry name" value="PAP-OAS1"/>
    <property type="match status" value="1"/>
</dbReference>
<feature type="compositionally biased region" description="Low complexity" evidence="1">
    <location>
        <begin position="642"/>
        <end position="652"/>
    </location>
</feature>
<feature type="region of interest" description="Disordered" evidence="1">
    <location>
        <begin position="568"/>
        <end position="597"/>
    </location>
</feature>
<dbReference type="PANTHER" id="PTHR45979:SF32">
    <property type="entry name" value="OS12G0114200 PROTEIN"/>
    <property type="match status" value="1"/>
</dbReference>
<dbReference type="PANTHER" id="PTHR45979">
    <property type="entry name" value="PAP/OAS1 SUBSTRATE-BINDING DOMAIN SUPERFAMILY"/>
    <property type="match status" value="1"/>
</dbReference>
<protein>
    <recommendedName>
        <fullName evidence="3">PAP/OAS1 substrate-binding-related domain-containing protein</fullName>
    </recommendedName>
</protein>
<dbReference type="Gene3D" id="3.30.460.10">
    <property type="entry name" value="Beta Polymerase, domain 2"/>
    <property type="match status" value="1"/>
</dbReference>
<keyword evidence="2" id="KW-0812">Transmembrane</keyword>
<organism evidence="4">
    <name type="scientific">Triticum urartu</name>
    <name type="common">Red wild einkorn</name>
    <name type="synonym">Crithodium urartu</name>
    <dbReference type="NCBI Taxonomy" id="4572"/>
    <lineage>
        <taxon>Eukaryota</taxon>
        <taxon>Viridiplantae</taxon>
        <taxon>Streptophyta</taxon>
        <taxon>Embryophyta</taxon>
        <taxon>Tracheophyta</taxon>
        <taxon>Spermatophyta</taxon>
        <taxon>Magnoliopsida</taxon>
        <taxon>Liliopsida</taxon>
        <taxon>Poales</taxon>
        <taxon>Poaceae</taxon>
        <taxon>BOP clade</taxon>
        <taxon>Pooideae</taxon>
        <taxon>Triticodae</taxon>
        <taxon>Triticeae</taxon>
        <taxon>Triticinae</taxon>
        <taxon>Triticum</taxon>
    </lineage>
</organism>
<evidence type="ECO:0000256" key="1">
    <source>
        <dbReference type="SAM" id="MobiDB-lite"/>
    </source>
</evidence>
<dbReference type="InterPro" id="IPR043519">
    <property type="entry name" value="NT_sf"/>
</dbReference>
<dbReference type="InterPro" id="IPR058920">
    <property type="entry name" value="PAP-OAS1-bd-rel"/>
</dbReference>
<proteinExistence type="predicted"/>